<dbReference type="Gene3D" id="1.10.287.70">
    <property type="match status" value="1"/>
</dbReference>
<organism evidence="12">
    <name type="scientific">Crassostrea talonata</name>
    <dbReference type="NCBI Taxonomy" id="1356040"/>
    <lineage>
        <taxon>Eukaryota</taxon>
        <taxon>Metazoa</taxon>
        <taxon>Spiralia</taxon>
        <taxon>Lophotrochozoa</taxon>
        <taxon>Mollusca</taxon>
        <taxon>Bivalvia</taxon>
        <taxon>Autobranchia</taxon>
        <taxon>Pteriomorphia</taxon>
        <taxon>Ostreida</taxon>
        <taxon>Ostreoidea</taxon>
        <taxon>Ostreidae</taxon>
        <taxon>Crassostrea</taxon>
    </lineage>
</organism>
<evidence type="ECO:0000256" key="2">
    <source>
        <dbReference type="ARBA" id="ARBA00010581"/>
    </source>
</evidence>
<feature type="domain" description="Heme-copper oxidase subunit III family profile" evidence="10">
    <location>
        <begin position="37"/>
        <end position="295"/>
    </location>
</feature>
<keyword evidence="7 9" id="KW-0472">Membrane</keyword>
<accession>A0A342KBB5</accession>
<feature type="transmembrane region" description="Helical" evidence="9">
    <location>
        <begin position="49"/>
        <end position="68"/>
    </location>
</feature>
<feature type="transmembrane region" description="Helical" evidence="9">
    <location>
        <begin position="75"/>
        <end position="91"/>
    </location>
</feature>
<dbReference type="GO" id="GO:0004129">
    <property type="term" value="F:cytochrome-c oxidase activity"/>
    <property type="evidence" value="ECO:0007669"/>
    <property type="project" value="InterPro"/>
</dbReference>
<keyword evidence="5" id="KW-1278">Translocase</keyword>
<feature type="transmembrane region" description="Helical" evidence="9">
    <location>
        <begin position="271"/>
        <end position="293"/>
    </location>
</feature>
<dbReference type="CDD" id="cd01665">
    <property type="entry name" value="Cyt_c_Oxidase_III"/>
    <property type="match status" value="1"/>
</dbReference>
<dbReference type="RefSeq" id="YP_010826670.1">
    <property type="nucleotide sequence ID" value="NC_077458.1"/>
</dbReference>
<evidence type="ECO:0000256" key="9">
    <source>
        <dbReference type="SAM" id="Phobius"/>
    </source>
</evidence>
<dbReference type="GeneID" id="82128927"/>
<dbReference type="InterPro" id="IPR033945">
    <property type="entry name" value="Cyt_c_oxase_su3_dom"/>
</dbReference>
<evidence type="ECO:0000256" key="3">
    <source>
        <dbReference type="ARBA" id="ARBA00015944"/>
    </source>
</evidence>
<dbReference type="EMBL" id="KT353107">
    <property type="protein sequence ID" value="ANC95446.1"/>
    <property type="molecule type" value="Genomic_DNA"/>
</dbReference>
<feature type="transmembrane region" description="Helical" evidence="9">
    <location>
        <begin position="111"/>
        <end position="135"/>
    </location>
</feature>
<dbReference type="AlphaFoldDB" id="A0A342KBB5"/>
<dbReference type="PANTHER" id="PTHR11403:SF7">
    <property type="entry name" value="CYTOCHROME C OXIDASE SUBUNIT 3"/>
    <property type="match status" value="1"/>
</dbReference>
<reference evidence="12" key="1">
    <citation type="submission" date="2015-07" db="EMBL/GenBank/DDBJ databases">
        <title>The mitogenome of Talonostrea talonata and its phylogenetic consideration.</title>
        <authorList>
            <person name="Mu W."/>
            <person name="Fang S."/>
            <person name="Ren J."/>
            <person name="Liu X."/>
        </authorList>
    </citation>
    <scope>NUCLEOTIDE SEQUENCE</scope>
    <source>
        <strain evidence="11">ID07</strain>
        <strain evidence="12">ID11</strain>
    </source>
</reference>
<evidence type="ECO:0000313" key="11">
    <source>
        <dbReference type="EMBL" id="ANC95446.1"/>
    </source>
</evidence>
<dbReference type="CTD" id="4514"/>
<dbReference type="GO" id="GO:0006123">
    <property type="term" value="P:mitochondrial electron transport, cytochrome c to oxygen"/>
    <property type="evidence" value="ECO:0007669"/>
    <property type="project" value="TreeGrafter"/>
</dbReference>
<gene>
    <name evidence="12" type="primary">COX3</name>
</gene>
<evidence type="ECO:0000256" key="1">
    <source>
        <dbReference type="ARBA" id="ARBA00004141"/>
    </source>
</evidence>
<dbReference type="InterPro" id="IPR035973">
    <property type="entry name" value="Cyt_c_oxidase_su3-like_sf"/>
</dbReference>
<dbReference type="InterPro" id="IPR024791">
    <property type="entry name" value="Cyt_c/ubiquinol_Oxase_su3"/>
</dbReference>
<dbReference type="GO" id="GO:0005739">
    <property type="term" value="C:mitochondrion"/>
    <property type="evidence" value="ECO:0007669"/>
    <property type="project" value="TreeGrafter"/>
</dbReference>
<dbReference type="SUPFAM" id="SSF81452">
    <property type="entry name" value="Cytochrome c oxidase subunit III-like"/>
    <property type="match status" value="1"/>
</dbReference>
<dbReference type="InterPro" id="IPR013833">
    <property type="entry name" value="Cyt_c_oxidase_su3_a-hlx"/>
</dbReference>
<feature type="transmembrane region" description="Helical" evidence="9">
    <location>
        <begin position="190"/>
        <end position="208"/>
    </location>
</feature>
<dbReference type="EMBL" id="KT353108">
    <property type="protein sequence ID" value="ANC95458.1"/>
    <property type="molecule type" value="Genomic_DNA"/>
</dbReference>
<evidence type="ECO:0000313" key="12">
    <source>
        <dbReference type="EMBL" id="ANC95458.1"/>
    </source>
</evidence>
<comment type="function">
    <text evidence="8">Component of the cytochrome c oxidase, the last enzyme in the mitochondrial electron transport chain which drives oxidative phosphorylation. The respiratory chain contains 3 multisubunit complexes succinate dehydrogenase (complex II, CII), ubiquinol-cytochrome c oxidoreductase (cytochrome b-c1 complex, complex III, CIII) and cytochrome c oxidase (complex IV, CIV), that cooperate to transfer electrons derived from NADH and succinate to molecular oxygen, creating an electrochemical gradient over the inner membrane that drives transmembrane transport and the ATP synthase. Cytochrome c oxidase is the component of the respiratory chain that catalyzes the reduction of oxygen to water. Electrons originating from reduced cytochrome c in the intermembrane space (IMS) are transferred via the dinuclear copper A center (CU(A)) of subunit 2 and heme A of subunit 1 to the active site in subunit 1, a binuclear center (BNC) formed by heme A3 and copper B (CU(B)). The BNC reduces molecular oxygen to 2 water molecules using 4 electrons from cytochrome c in the IMS and 4 protons from the mitochondrial matrix.</text>
</comment>
<dbReference type="PROSITE" id="PS50253">
    <property type="entry name" value="COX3"/>
    <property type="match status" value="1"/>
</dbReference>
<evidence type="ECO:0000256" key="6">
    <source>
        <dbReference type="ARBA" id="ARBA00022989"/>
    </source>
</evidence>
<keyword evidence="4 8" id="KW-0812">Transmembrane</keyword>
<proteinExistence type="inferred from homology"/>
<protein>
    <recommendedName>
        <fullName evidence="3 8">Cytochrome c oxidase subunit 3</fullName>
    </recommendedName>
</protein>
<comment type="similarity">
    <text evidence="2 8">Belongs to the cytochrome c oxidase subunit 3 family.</text>
</comment>
<evidence type="ECO:0000256" key="7">
    <source>
        <dbReference type="ARBA" id="ARBA00023136"/>
    </source>
</evidence>
<dbReference type="Pfam" id="PF00510">
    <property type="entry name" value="COX3"/>
    <property type="match status" value="1"/>
</dbReference>
<dbReference type="Gene3D" id="1.20.120.80">
    <property type="entry name" value="Cytochrome c oxidase, subunit III, four-helix bundle"/>
    <property type="match status" value="1"/>
</dbReference>
<geneLocation type="mitochondrion" evidence="12"/>
<evidence type="ECO:0000256" key="5">
    <source>
        <dbReference type="ARBA" id="ARBA00022967"/>
    </source>
</evidence>
<dbReference type="InterPro" id="IPR000298">
    <property type="entry name" value="Cyt_c_oxidase-like_su3"/>
</dbReference>
<dbReference type="PANTHER" id="PTHR11403">
    <property type="entry name" value="CYTOCHROME C OXIDASE SUBUNIT III"/>
    <property type="match status" value="1"/>
</dbReference>
<evidence type="ECO:0000256" key="8">
    <source>
        <dbReference type="RuleBase" id="RU003375"/>
    </source>
</evidence>
<feature type="transmembrane region" description="Helical" evidence="9">
    <location>
        <begin position="240"/>
        <end position="259"/>
    </location>
</feature>
<keyword evidence="8 12" id="KW-0496">Mitochondrion</keyword>
<name>A0A342KBB5_9BIVA</name>
<keyword evidence="6 9" id="KW-1133">Transmembrane helix</keyword>
<sequence>MNVLLSTKVISAFLTKAPSSVVFFSHSSAQSGHSKIVRTPYHVVDPSPWPVIMGVNLWGVAAMFICWANQISFNNLYWGIPLFVLTCYGWVRDIITEATFQGFHTEKVQSGLTLCFILFLISELMLFFSFFWAFFHSALSASVEAGCCWPPVGLECLDWSKVPLHNTALLVASSCTITWSHHYVQWGEDMAPVVYTYLATLVLSVMFVKNQYEEYAWSSFSISDGVYGSCFFMLTGLHGLHVIGGTCGLIFCFVRLLLLQFSSEHHVALTLAIWYWHFVDVVWLGLFFIIYIWGS</sequence>
<evidence type="ECO:0000259" key="10">
    <source>
        <dbReference type="PROSITE" id="PS50253"/>
    </source>
</evidence>
<evidence type="ECO:0000256" key="4">
    <source>
        <dbReference type="ARBA" id="ARBA00022692"/>
    </source>
</evidence>
<comment type="subcellular location">
    <subcellularLocation>
        <location evidence="1">Membrane</location>
        <topology evidence="1">Multi-pass membrane protein</topology>
    </subcellularLocation>
</comment>
<dbReference type="GO" id="GO:0016020">
    <property type="term" value="C:membrane"/>
    <property type="evidence" value="ECO:0007669"/>
    <property type="project" value="UniProtKB-SubCell"/>
</dbReference>